<sequence>MSSPTPLLQFSSLCSECRALELDEKTLLNPDSDTSGVEWEVSINWELYDQWPDMPRVHQRRRQGCDNCDLLFSIVSSWALYQEMQIGGQELRITLHYVTRPGKGDSYSLDYLRFKFHPVESEQEVHVDCPIASATTRPEKSLLDFAKPPTHLDDDRLEWMRSKIDSCIEHGHTRPQLNFVPDRLIRVDQEKLRLVLTKDISASEFHPSLGTDLPTYLALTYCWGPPPYSEMQLKTTKDNLSDHVAEIPAERLPEVVKDAIRVARALCIPYLWVDALCILQDVASDWDYQCTQMDNIYGNAYITISAAASRNCTEGFVDRKDRVIVPFRSKDQSATPIPFAVYRPSYRTTSAEDLVPTTWVNRGWTFQERIASTRMLLFGKSNVHFQCPDNSSSMSKYQRPYLFNSLIYESWATEVASEFSCYELEFTLDTDVLPSIAGIATLFSKSLSDDYVAGLRRKDLYRCLHWDLHRHDIVTGYKDFLYHLRHPPQYIAPSWSWASRSHLVLFRMYRETLINYARGECAILDVSIQLKGTSPFGEVTGGHIDVLGKCYASSQRLTYFEVRDTGGVEGQTLRLDDQYLTNIEPDCVLQDLFEEAHSGTELTAPITFLLIGSTIAEEWDKEKREEIRAYQDPEHDREPDRMAYGLLIHPTEKPGEFFRVGTFSSECHDLGGLRFFKDCETETVRLV</sequence>
<dbReference type="InterPro" id="IPR010730">
    <property type="entry name" value="HET"/>
</dbReference>
<evidence type="ECO:0000259" key="1">
    <source>
        <dbReference type="Pfam" id="PF06985"/>
    </source>
</evidence>
<feature type="domain" description="Heterokaryon incompatibility" evidence="1">
    <location>
        <begin position="216"/>
        <end position="368"/>
    </location>
</feature>
<dbReference type="OrthoDB" id="2958217at2759"/>
<dbReference type="PANTHER" id="PTHR33112:SF10">
    <property type="entry name" value="TOL"/>
    <property type="match status" value="1"/>
</dbReference>
<evidence type="ECO:0000313" key="2">
    <source>
        <dbReference type="EMBL" id="KAF4471997.1"/>
    </source>
</evidence>
<comment type="caution">
    <text evidence="2">The sequence shown here is derived from an EMBL/GenBank/DDBJ whole genome shotgun (WGS) entry which is preliminary data.</text>
</comment>
<dbReference type="AlphaFoldDB" id="A0A8H4LLX5"/>
<dbReference type="Pfam" id="PF06985">
    <property type="entry name" value="HET"/>
    <property type="match status" value="1"/>
</dbReference>
<gene>
    <name evidence="2" type="ORF">FALBO_1102</name>
</gene>
<reference evidence="2 3" key="1">
    <citation type="submission" date="2020-01" db="EMBL/GenBank/DDBJ databases">
        <title>Identification and distribution of gene clusters putatively required for synthesis of sphingolipid metabolism inhibitors in phylogenetically diverse species of the filamentous fungus Fusarium.</title>
        <authorList>
            <person name="Kim H.-S."/>
            <person name="Busman M."/>
            <person name="Brown D.W."/>
            <person name="Divon H."/>
            <person name="Uhlig S."/>
            <person name="Proctor R.H."/>
        </authorList>
    </citation>
    <scope>NUCLEOTIDE SEQUENCE [LARGE SCALE GENOMIC DNA]</scope>
    <source>
        <strain evidence="2 3">NRRL 20459</strain>
    </source>
</reference>
<proteinExistence type="predicted"/>
<accession>A0A8H4LLX5</accession>
<dbReference type="PANTHER" id="PTHR33112">
    <property type="entry name" value="DOMAIN PROTEIN, PUTATIVE-RELATED"/>
    <property type="match status" value="1"/>
</dbReference>
<dbReference type="Proteomes" id="UP000554235">
    <property type="component" value="Unassembled WGS sequence"/>
</dbReference>
<protein>
    <recommendedName>
        <fullName evidence="1">Heterokaryon incompatibility domain-containing protein</fullName>
    </recommendedName>
</protein>
<keyword evidence="3" id="KW-1185">Reference proteome</keyword>
<name>A0A8H4LLX5_9HYPO</name>
<dbReference type="EMBL" id="JAADYS010000139">
    <property type="protein sequence ID" value="KAF4471997.1"/>
    <property type="molecule type" value="Genomic_DNA"/>
</dbReference>
<organism evidence="2 3">
    <name type="scientific">Fusarium albosuccineum</name>
    <dbReference type="NCBI Taxonomy" id="1237068"/>
    <lineage>
        <taxon>Eukaryota</taxon>
        <taxon>Fungi</taxon>
        <taxon>Dikarya</taxon>
        <taxon>Ascomycota</taxon>
        <taxon>Pezizomycotina</taxon>
        <taxon>Sordariomycetes</taxon>
        <taxon>Hypocreomycetidae</taxon>
        <taxon>Hypocreales</taxon>
        <taxon>Nectriaceae</taxon>
        <taxon>Fusarium</taxon>
        <taxon>Fusarium decemcellulare species complex</taxon>
    </lineage>
</organism>
<evidence type="ECO:0000313" key="3">
    <source>
        <dbReference type="Proteomes" id="UP000554235"/>
    </source>
</evidence>